<dbReference type="GO" id="GO:0003676">
    <property type="term" value="F:nucleic acid binding"/>
    <property type="evidence" value="ECO:0007669"/>
    <property type="project" value="InterPro"/>
</dbReference>
<name>A0A7D9D8Y2_PARCT</name>
<reference evidence="2" key="1">
    <citation type="submission" date="2020-04" db="EMBL/GenBank/DDBJ databases">
        <authorList>
            <person name="Alioto T."/>
            <person name="Alioto T."/>
            <person name="Gomez Garrido J."/>
        </authorList>
    </citation>
    <scope>NUCLEOTIDE SEQUENCE</scope>
    <source>
        <strain evidence="2">A484AB</strain>
    </source>
</reference>
<dbReference type="InterPro" id="IPR036875">
    <property type="entry name" value="Znf_CCHC_sf"/>
</dbReference>
<evidence type="ECO:0000313" key="3">
    <source>
        <dbReference type="Proteomes" id="UP001152795"/>
    </source>
</evidence>
<dbReference type="GO" id="GO:0008270">
    <property type="term" value="F:zinc ion binding"/>
    <property type="evidence" value="ECO:0007669"/>
    <property type="project" value="InterPro"/>
</dbReference>
<proteinExistence type="predicted"/>
<dbReference type="SMART" id="SM00343">
    <property type="entry name" value="ZnF_C2HC"/>
    <property type="match status" value="1"/>
</dbReference>
<sequence>MEEAQEETSGLGTKPEERKYLRGNDRHHNQGFNNTHKLTSCIVVTSCKENHPPWVCGAFKALPVSQRKELISNSKCCFRCLAAGHRRRDCPNVRRCGLNG</sequence>
<organism evidence="2 3">
    <name type="scientific">Paramuricea clavata</name>
    <name type="common">Red gorgonian</name>
    <name type="synonym">Violescent sea-whip</name>
    <dbReference type="NCBI Taxonomy" id="317549"/>
    <lineage>
        <taxon>Eukaryota</taxon>
        <taxon>Metazoa</taxon>
        <taxon>Cnidaria</taxon>
        <taxon>Anthozoa</taxon>
        <taxon>Octocorallia</taxon>
        <taxon>Malacalcyonacea</taxon>
        <taxon>Plexauridae</taxon>
        <taxon>Paramuricea</taxon>
    </lineage>
</organism>
<feature type="region of interest" description="Disordered" evidence="1">
    <location>
        <begin position="1"/>
        <end position="31"/>
    </location>
</feature>
<dbReference type="PROSITE" id="PS50158">
    <property type="entry name" value="ZF_CCHC"/>
    <property type="match status" value="1"/>
</dbReference>
<dbReference type="SUPFAM" id="SSF57756">
    <property type="entry name" value="Retrovirus zinc finger-like domains"/>
    <property type="match status" value="1"/>
</dbReference>
<evidence type="ECO:0000313" key="2">
    <source>
        <dbReference type="EMBL" id="CAB3979841.1"/>
    </source>
</evidence>
<evidence type="ECO:0000256" key="1">
    <source>
        <dbReference type="SAM" id="MobiDB-lite"/>
    </source>
</evidence>
<gene>
    <name evidence="2" type="ORF">PACLA_8A057857</name>
</gene>
<dbReference type="AlphaFoldDB" id="A0A7D9D8Y2"/>
<comment type="caution">
    <text evidence="2">The sequence shown here is derived from an EMBL/GenBank/DDBJ whole genome shotgun (WGS) entry which is preliminary data.</text>
</comment>
<dbReference type="EMBL" id="CACRXK020000235">
    <property type="protein sequence ID" value="CAB3979841.1"/>
    <property type="molecule type" value="Genomic_DNA"/>
</dbReference>
<accession>A0A7D9D8Y2</accession>
<dbReference type="Proteomes" id="UP001152795">
    <property type="component" value="Unassembled WGS sequence"/>
</dbReference>
<dbReference type="InterPro" id="IPR001878">
    <property type="entry name" value="Znf_CCHC"/>
</dbReference>
<protein>
    <submittedName>
        <fullName evidence="2">Uncharacterized protein</fullName>
    </submittedName>
</protein>
<feature type="compositionally biased region" description="Basic and acidic residues" evidence="1">
    <location>
        <begin position="14"/>
        <end position="28"/>
    </location>
</feature>
<keyword evidence="3" id="KW-1185">Reference proteome</keyword>